<keyword evidence="2" id="KW-0812">Transmembrane</keyword>
<evidence type="ECO:0000256" key="2">
    <source>
        <dbReference type="SAM" id="Phobius"/>
    </source>
</evidence>
<feature type="transmembrane region" description="Helical" evidence="2">
    <location>
        <begin position="246"/>
        <end position="266"/>
    </location>
</feature>
<feature type="domain" description="Sialate O-acetylesterase" evidence="3">
    <location>
        <begin position="353"/>
        <end position="560"/>
    </location>
</feature>
<evidence type="ECO:0000313" key="5">
    <source>
        <dbReference type="Proteomes" id="UP000241769"/>
    </source>
</evidence>
<evidence type="ECO:0000256" key="1">
    <source>
        <dbReference type="ARBA" id="ARBA00022801"/>
    </source>
</evidence>
<keyword evidence="2" id="KW-0472">Membrane</keyword>
<dbReference type="Pfam" id="PF03629">
    <property type="entry name" value="SASA"/>
    <property type="match status" value="1"/>
</dbReference>
<sequence length="705" mass="79253">MPIEDVSDIQWKVLISHIQSVLMTLLTSTKDLFQLKEAIIHQKDIFIDNHTQLKMSFRHSQKLRQIYFNQVIDILSGVDTVDEDLLIWIYDTARQESFDSSNVVSLCLKRNFPRLVQHMWDTAPSEMKFPHLFLCLCRMKKQESSEDAAVFLLDHMREATEHLDSETWISLAHLFEQVKLRNRMFATLQSGRDVFGRDKSALMAEMRRILLMAKLRHTDNLWSRILLFHLFTTLCLRQQTHKMHRALVSLLLLFALFDGFLCLNFVSNTLGSHMVLQRAPQRARLWGWTVAKQNVSLKMVSKSATFETATRSSDDGSWEISLPPTPAGGPYVITLKAEHPDHVAELTDILFGDVYICSGQSNMGFTVPKSFNATEERKKANHYPNIRLFSAAQKTATTEQRELLGTALNWSGANETTVGTSSGSGYFSAACWFFGRDVYDATHIPIGLIASAWGGTPIQFWTPPTTNKLCNDTTKTPVNGLWNAMGEQNAGHADYYACAFPAMISSWRTYFGENLPFYFVQLATWSRKDNDAISELRLSQASALSLPFTGMASAIDLSDPKSPYGEIHPRNKQEVGRRLSLLALHEIYRHRVPHGGPVPIIFQQVKNTGGNVRVDVSFDPDTLAGGLVMVDVKCPVGPEQCGAVAEILIDKKWTKAGYQIERGVLALTLNSTGKALGVRYAHANYPLCAVYNQAGLPLTPFVHNF</sequence>
<dbReference type="PANTHER" id="PTHR22901:SF0">
    <property type="entry name" value="SIALATE O-ACETYLESTERASE"/>
    <property type="match status" value="1"/>
</dbReference>
<keyword evidence="5" id="KW-1185">Reference proteome</keyword>
<dbReference type="AlphaFoldDB" id="A0A2P6MWP8"/>
<proteinExistence type="predicted"/>
<dbReference type="GO" id="GO:0001681">
    <property type="term" value="F:sialate O-acetylesterase activity"/>
    <property type="evidence" value="ECO:0007669"/>
    <property type="project" value="InterPro"/>
</dbReference>
<evidence type="ECO:0000259" key="3">
    <source>
        <dbReference type="Pfam" id="PF03629"/>
    </source>
</evidence>
<dbReference type="EMBL" id="MDYQ01000352">
    <property type="protein sequence ID" value="PRP76076.1"/>
    <property type="molecule type" value="Genomic_DNA"/>
</dbReference>
<dbReference type="Gene3D" id="3.40.50.1110">
    <property type="entry name" value="SGNH hydrolase"/>
    <property type="match status" value="1"/>
</dbReference>
<gene>
    <name evidence="4" type="ORF">PROFUN_12881</name>
</gene>
<dbReference type="GO" id="GO:0005975">
    <property type="term" value="P:carbohydrate metabolic process"/>
    <property type="evidence" value="ECO:0007669"/>
    <property type="project" value="TreeGrafter"/>
</dbReference>
<dbReference type="PANTHER" id="PTHR22901">
    <property type="entry name" value="SIALATE O-ACETYLESTERASE"/>
    <property type="match status" value="1"/>
</dbReference>
<dbReference type="InterPro" id="IPR039329">
    <property type="entry name" value="SIAE"/>
</dbReference>
<reference evidence="4 5" key="1">
    <citation type="journal article" date="2018" name="Genome Biol. Evol.">
        <title>Multiple Roots of Fruiting Body Formation in Amoebozoa.</title>
        <authorList>
            <person name="Hillmann F."/>
            <person name="Forbes G."/>
            <person name="Novohradska S."/>
            <person name="Ferling I."/>
            <person name="Riege K."/>
            <person name="Groth M."/>
            <person name="Westermann M."/>
            <person name="Marz M."/>
            <person name="Spaller T."/>
            <person name="Winckler T."/>
            <person name="Schaap P."/>
            <person name="Glockner G."/>
        </authorList>
    </citation>
    <scope>NUCLEOTIDE SEQUENCE [LARGE SCALE GENOMIC DNA]</scope>
    <source>
        <strain evidence="4 5">Jena</strain>
    </source>
</reference>
<dbReference type="InParanoid" id="A0A2P6MWP8"/>
<keyword evidence="1" id="KW-0378">Hydrolase</keyword>
<dbReference type="InterPro" id="IPR036514">
    <property type="entry name" value="SGNH_hydro_sf"/>
</dbReference>
<evidence type="ECO:0000313" key="4">
    <source>
        <dbReference type="EMBL" id="PRP76076.1"/>
    </source>
</evidence>
<dbReference type="SUPFAM" id="SSF52266">
    <property type="entry name" value="SGNH hydrolase"/>
    <property type="match status" value="1"/>
</dbReference>
<dbReference type="InterPro" id="IPR005181">
    <property type="entry name" value="SASA"/>
</dbReference>
<accession>A0A2P6MWP8</accession>
<dbReference type="Proteomes" id="UP000241769">
    <property type="component" value="Unassembled WGS sequence"/>
</dbReference>
<keyword evidence="2" id="KW-1133">Transmembrane helix</keyword>
<comment type="caution">
    <text evidence="4">The sequence shown here is derived from an EMBL/GenBank/DDBJ whole genome shotgun (WGS) entry which is preliminary data.</text>
</comment>
<protein>
    <recommendedName>
        <fullName evidence="3">Sialate O-acetylesterase domain-containing protein</fullName>
    </recommendedName>
</protein>
<dbReference type="OrthoDB" id="42638at2759"/>
<organism evidence="4 5">
    <name type="scientific">Planoprotostelium fungivorum</name>
    <dbReference type="NCBI Taxonomy" id="1890364"/>
    <lineage>
        <taxon>Eukaryota</taxon>
        <taxon>Amoebozoa</taxon>
        <taxon>Evosea</taxon>
        <taxon>Variosea</taxon>
        <taxon>Cavosteliida</taxon>
        <taxon>Cavosteliaceae</taxon>
        <taxon>Planoprotostelium</taxon>
    </lineage>
</organism>
<name>A0A2P6MWP8_9EUKA</name>